<sequence length="101" mass="11125">MVSFPTNLLPNPHQHSCHSIAFGPPHLSSDSAMDPDAHIKSLANPIINIQTTAYTSAYKAKRLELSPKNSECSPLPKFNVGDHVLYYQHRVGGHAHKLDTL</sequence>
<keyword evidence="2" id="KW-1185">Reference proteome</keyword>
<evidence type="ECO:0000313" key="1">
    <source>
        <dbReference type="EMBL" id="KAJ9081656.1"/>
    </source>
</evidence>
<gene>
    <name evidence="1" type="ORF">DSO57_1012325</name>
</gene>
<accession>A0ACC2U557</accession>
<dbReference type="EMBL" id="QTSX02001464">
    <property type="protein sequence ID" value="KAJ9081656.1"/>
    <property type="molecule type" value="Genomic_DNA"/>
</dbReference>
<comment type="caution">
    <text evidence="1">The sequence shown here is derived from an EMBL/GenBank/DDBJ whole genome shotgun (WGS) entry which is preliminary data.</text>
</comment>
<reference evidence="1" key="1">
    <citation type="submission" date="2022-04" db="EMBL/GenBank/DDBJ databases">
        <title>Genome of the entomopathogenic fungus Entomophthora muscae.</title>
        <authorList>
            <person name="Elya C."/>
            <person name="Lovett B.R."/>
            <person name="Lee E."/>
            <person name="Macias A.M."/>
            <person name="Hajek A.E."/>
            <person name="De Bivort B.L."/>
            <person name="Kasson M.T."/>
            <person name="De Fine Licht H.H."/>
            <person name="Stajich J.E."/>
        </authorList>
    </citation>
    <scope>NUCLEOTIDE SEQUENCE</scope>
    <source>
        <strain evidence="1">Berkeley</strain>
    </source>
</reference>
<dbReference type="Proteomes" id="UP001165960">
    <property type="component" value="Unassembled WGS sequence"/>
</dbReference>
<name>A0ACC2U557_9FUNG</name>
<organism evidence="1 2">
    <name type="scientific">Entomophthora muscae</name>
    <dbReference type="NCBI Taxonomy" id="34485"/>
    <lineage>
        <taxon>Eukaryota</taxon>
        <taxon>Fungi</taxon>
        <taxon>Fungi incertae sedis</taxon>
        <taxon>Zoopagomycota</taxon>
        <taxon>Entomophthoromycotina</taxon>
        <taxon>Entomophthoromycetes</taxon>
        <taxon>Entomophthorales</taxon>
        <taxon>Entomophthoraceae</taxon>
        <taxon>Entomophthora</taxon>
    </lineage>
</organism>
<evidence type="ECO:0000313" key="2">
    <source>
        <dbReference type="Proteomes" id="UP001165960"/>
    </source>
</evidence>
<proteinExistence type="predicted"/>
<protein>
    <submittedName>
        <fullName evidence="1">Uncharacterized protein</fullName>
    </submittedName>
</protein>